<dbReference type="SUPFAM" id="SSF51905">
    <property type="entry name" value="FAD/NAD(P)-binding domain"/>
    <property type="match status" value="1"/>
</dbReference>
<organism evidence="1 2">
    <name type="scientific">Tetrapyrgos nigripes</name>
    <dbReference type="NCBI Taxonomy" id="182062"/>
    <lineage>
        <taxon>Eukaryota</taxon>
        <taxon>Fungi</taxon>
        <taxon>Dikarya</taxon>
        <taxon>Basidiomycota</taxon>
        <taxon>Agaricomycotina</taxon>
        <taxon>Agaricomycetes</taxon>
        <taxon>Agaricomycetidae</taxon>
        <taxon>Agaricales</taxon>
        <taxon>Marasmiineae</taxon>
        <taxon>Marasmiaceae</taxon>
        <taxon>Tetrapyrgos</taxon>
    </lineage>
</organism>
<proteinExistence type="predicted"/>
<accession>A0A8H5GGV4</accession>
<comment type="caution">
    <text evidence="1">The sequence shown here is derived from an EMBL/GenBank/DDBJ whole genome shotgun (WGS) entry which is preliminary data.</text>
</comment>
<gene>
    <name evidence="1" type="ORF">D9758_009295</name>
</gene>
<evidence type="ECO:0000313" key="2">
    <source>
        <dbReference type="Proteomes" id="UP000559256"/>
    </source>
</evidence>
<dbReference type="EMBL" id="JAACJM010000031">
    <property type="protein sequence ID" value="KAF5364757.1"/>
    <property type="molecule type" value="Genomic_DNA"/>
</dbReference>
<keyword evidence="2" id="KW-1185">Reference proteome</keyword>
<protein>
    <submittedName>
        <fullName evidence="1">Uncharacterized protein</fullName>
    </submittedName>
</protein>
<sequence>MLPSASQSFKLAGYGAISLLVFKYLARVLRNYLLKKETIVLDLPDLGKAREDEKKIKGTAVICGGSIAGLLAARVCHDHFEKVIIVESEAWLCTEDAKRADSWNQENKRARIMQYQSTHGYMLPVTDGLLRLFPLFEKECNASEIRLLPLFLRVAPAGHILMNPIDEYGGILPKTTVAGRRGLETLLRRLTLNEQRYPNIKQVAGTVTGMSLRETTGKSKDITKITIRTEEGINQEIDAALVIDCTGPARAGEKWLRHAGIDLSEGNLTESYDALMHYVTFNLSIPPALALKALGPSWEEHIDAPSIFVYKGDARKNHKFIASAKAESNSFHNGWNVTVSIVCGNWGGTKEDLPNDINEAREHLRQVESVAPIPEWIWKFFDLCQEPEIQESMQISKVRVPPSYWTHFEEAGSQLPSNWIALGDVVSRVNPVYGQGVGKAMLGVVSLNNVLHYLHTQDVKSIPSDFSSRVFRAQADKIAPLWMGNKMIDYAYNTTIPKQGESLDKGAYIRWYLRGIEELCGKDKQIGSVMWHSLQSRSTSIDIFHPFIIAKILFNALVS</sequence>
<dbReference type="OrthoDB" id="10051892at2759"/>
<reference evidence="1 2" key="1">
    <citation type="journal article" date="2020" name="ISME J.">
        <title>Uncovering the hidden diversity of litter-decomposition mechanisms in mushroom-forming fungi.</title>
        <authorList>
            <person name="Floudas D."/>
            <person name="Bentzer J."/>
            <person name="Ahren D."/>
            <person name="Johansson T."/>
            <person name="Persson P."/>
            <person name="Tunlid A."/>
        </authorList>
    </citation>
    <scope>NUCLEOTIDE SEQUENCE [LARGE SCALE GENOMIC DNA]</scope>
    <source>
        <strain evidence="1 2">CBS 291.85</strain>
    </source>
</reference>
<dbReference type="AlphaFoldDB" id="A0A8H5GGV4"/>
<evidence type="ECO:0000313" key="1">
    <source>
        <dbReference type="EMBL" id="KAF5364757.1"/>
    </source>
</evidence>
<name>A0A8H5GGV4_9AGAR</name>
<dbReference type="InterPro" id="IPR036188">
    <property type="entry name" value="FAD/NAD-bd_sf"/>
</dbReference>
<dbReference type="Proteomes" id="UP000559256">
    <property type="component" value="Unassembled WGS sequence"/>
</dbReference>